<comment type="function">
    <text evidence="9">Component of the transport system for branched-chain amino acids.</text>
</comment>
<evidence type="ECO:0000256" key="7">
    <source>
        <dbReference type="ARBA" id="ARBA00022989"/>
    </source>
</evidence>
<evidence type="ECO:0000256" key="2">
    <source>
        <dbReference type="ARBA" id="ARBA00008540"/>
    </source>
</evidence>
<reference evidence="10 11" key="1">
    <citation type="submission" date="2018-02" db="EMBL/GenBank/DDBJ databases">
        <title>Draft genome sequence of Streptococcus oricebi CCUG 70868T type strain.</title>
        <authorList>
            <person name="Mendez V."/>
            <person name="Salva-Serra F."/>
            <person name="Jaen-Luchoro D."/>
            <person name="Gonzales-Siles L."/>
            <person name="Karlsson R."/>
            <person name="Engstrom-Jakobsson H."/>
            <person name="Busquets A."/>
            <person name="Gomila M."/>
            <person name="Pineiro-Iglesias B."/>
            <person name="Bennasar-Figueras A."/>
            <person name="Seeger M."/>
            <person name="Moore E."/>
        </authorList>
    </citation>
    <scope>NUCLEOTIDE SEQUENCE [LARGE SCALE GENOMIC DNA]</scope>
    <source>
        <strain evidence="10 11">CCUG 70868</strain>
    </source>
</reference>
<feature type="transmembrane region" description="Helical" evidence="9">
    <location>
        <begin position="377"/>
        <end position="397"/>
    </location>
</feature>
<protein>
    <recommendedName>
        <fullName evidence="9">Branched-chain amino acid transport system carrier protein</fullName>
    </recommendedName>
</protein>
<gene>
    <name evidence="10" type="primary">brnQ</name>
    <name evidence="10" type="ORF">C4K46_04510</name>
</gene>
<feature type="transmembrane region" description="Helical" evidence="9">
    <location>
        <begin position="114"/>
        <end position="136"/>
    </location>
</feature>
<dbReference type="NCBIfam" id="TIGR00796">
    <property type="entry name" value="livcs"/>
    <property type="match status" value="1"/>
</dbReference>
<dbReference type="PANTHER" id="PTHR30588">
    <property type="entry name" value="BRANCHED-CHAIN AMINO ACID TRANSPORT SYSTEM 2 CARRIER PROTEIN"/>
    <property type="match status" value="1"/>
</dbReference>
<keyword evidence="7 9" id="KW-1133">Transmembrane helix</keyword>
<keyword evidence="11" id="KW-1185">Reference proteome</keyword>
<feature type="transmembrane region" description="Helical" evidence="9">
    <location>
        <begin position="320"/>
        <end position="341"/>
    </location>
</feature>
<feature type="transmembrane region" description="Helical" evidence="9">
    <location>
        <begin position="223"/>
        <end position="248"/>
    </location>
</feature>
<name>A0ABS5B2Y4_9STRE</name>
<keyword evidence="8 9" id="KW-0472">Membrane</keyword>
<dbReference type="InterPro" id="IPR004685">
    <property type="entry name" value="Brnchd-chn_aa_trnsp_Livcs"/>
</dbReference>
<evidence type="ECO:0000313" key="11">
    <source>
        <dbReference type="Proteomes" id="UP001519296"/>
    </source>
</evidence>
<comment type="caution">
    <text evidence="9">Lacks conserved residue(s) required for the propagation of feature annotation.</text>
</comment>
<dbReference type="Proteomes" id="UP001519296">
    <property type="component" value="Unassembled WGS sequence"/>
</dbReference>
<evidence type="ECO:0000256" key="6">
    <source>
        <dbReference type="ARBA" id="ARBA00022970"/>
    </source>
</evidence>
<evidence type="ECO:0000256" key="3">
    <source>
        <dbReference type="ARBA" id="ARBA00022448"/>
    </source>
</evidence>
<feature type="transmembrane region" description="Helical" evidence="9">
    <location>
        <begin position="409"/>
        <end position="430"/>
    </location>
</feature>
<feature type="transmembrane region" description="Helical" evidence="9">
    <location>
        <begin position="39"/>
        <end position="61"/>
    </location>
</feature>
<feature type="transmembrane region" description="Helical" evidence="9">
    <location>
        <begin position="285"/>
        <end position="308"/>
    </location>
</feature>
<keyword evidence="4" id="KW-1003">Cell membrane</keyword>
<evidence type="ECO:0000313" key="10">
    <source>
        <dbReference type="EMBL" id="MBP2623198.1"/>
    </source>
</evidence>
<feature type="transmembrane region" description="Helical" evidence="9">
    <location>
        <begin position="347"/>
        <end position="365"/>
    </location>
</feature>
<dbReference type="RefSeq" id="WP_209627678.1">
    <property type="nucleotide sequence ID" value="NZ_PRDG01000002.1"/>
</dbReference>
<dbReference type="Pfam" id="PF05525">
    <property type="entry name" value="Branch_AA_trans"/>
    <property type="match status" value="1"/>
</dbReference>
<comment type="caution">
    <text evidence="10">The sequence shown here is derived from an EMBL/GenBank/DDBJ whole genome shotgun (WGS) entry which is preliminary data.</text>
</comment>
<evidence type="ECO:0000256" key="4">
    <source>
        <dbReference type="ARBA" id="ARBA00022475"/>
    </source>
</evidence>
<feature type="transmembrane region" description="Helical" evidence="9">
    <location>
        <begin position="73"/>
        <end position="94"/>
    </location>
</feature>
<evidence type="ECO:0000256" key="9">
    <source>
        <dbReference type="RuleBase" id="RU362122"/>
    </source>
</evidence>
<keyword evidence="5 9" id="KW-0812">Transmembrane</keyword>
<dbReference type="EMBL" id="PRDG01000002">
    <property type="protein sequence ID" value="MBP2623198.1"/>
    <property type="molecule type" value="Genomic_DNA"/>
</dbReference>
<dbReference type="PANTHER" id="PTHR30588:SF7">
    <property type="entry name" value="BRANCHED-CHAIN AMINO ACID CARRIER PROTEIN SAOUHSC_01411-RELATED"/>
    <property type="match status" value="1"/>
</dbReference>
<comment type="similarity">
    <text evidence="2 9">Belongs to the branched chain amino acid transporter family.</text>
</comment>
<keyword evidence="6 9" id="KW-0029">Amino-acid transport</keyword>
<evidence type="ECO:0000256" key="1">
    <source>
        <dbReference type="ARBA" id="ARBA00004651"/>
    </source>
</evidence>
<comment type="subcellular location">
    <subcellularLocation>
        <location evidence="1 9">Cell membrane</location>
        <topology evidence="1 9">Multi-pass membrane protein</topology>
    </subcellularLocation>
</comment>
<accession>A0ABS5B2Y4</accession>
<evidence type="ECO:0000256" key="8">
    <source>
        <dbReference type="ARBA" id="ARBA00023136"/>
    </source>
</evidence>
<sequence>MIKKGSLIGLLIFGFFFGAGNLIFPPALGALSGTNFWPAILGFIFSGVGFAVLALIVGALNPKGYRYELEERISPLFATIFLVALYLAIGPFFAIPRTASTSFDVGIAPLLPKAWTGAGLLVFTLFYFIAAYLISLKPSKIMDRIGRVLTPLFAALIVFLILVGIGRYGGAPLSAPALEYQANPFGTGFLEGYNTLDALASVAFSVIIVESMRQLGFKSKKEYYSIVWLVGLVVALLFGLLYLGLAYLGNHFPIPSSIMVSDANKGVYILTQATRNLFGPVAQTFLALMVVVTCFTTTVGLIVSLSGFFNQRFPKLSYKLCATLFSLVGFAIANLGLNAIIAFSIPVLQILYPITISFVAILLLSKLTSLSQIGMRLTIGLVSMVSILSVIASLFKLRLLETWLAYLPFSQASLAWILPAIIGFLACLFLPDKKEEEPLSEEDFLVLEER</sequence>
<evidence type="ECO:0000256" key="5">
    <source>
        <dbReference type="ARBA" id="ARBA00022692"/>
    </source>
</evidence>
<organism evidence="10 11">
    <name type="scientific">Streptococcus oricebi</name>
    <dbReference type="NCBI Taxonomy" id="1547447"/>
    <lineage>
        <taxon>Bacteria</taxon>
        <taxon>Bacillati</taxon>
        <taxon>Bacillota</taxon>
        <taxon>Bacilli</taxon>
        <taxon>Lactobacillales</taxon>
        <taxon>Streptococcaceae</taxon>
        <taxon>Streptococcus</taxon>
    </lineage>
</organism>
<feature type="transmembrane region" description="Helical" evidence="9">
    <location>
        <begin position="148"/>
        <end position="170"/>
    </location>
</feature>
<keyword evidence="3 9" id="KW-0813">Transport</keyword>
<proteinExistence type="inferred from homology"/>
<dbReference type="Gene3D" id="1.20.1740.10">
    <property type="entry name" value="Amino acid/polyamine transporter I"/>
    <property type="match status" value="1"/>
</dbReference>
<feature type="transmembrane region" description="Helical" evidence="9">
    <location>
        <begin position="190"/>
        <end position="211"/>
    </location>
</feature>